<feature type="region of interest" description="Disordered" evidence="1">
    <location>
        <begin position="1"/>
        <end position="46"/>
    </location>
</feature>
<dbReference type="EMBL" id="JBBNAG010000002">
    <property type="protein sequence ID" value="KAK9157869.1"/>
    <property type="molecule type" value="Genomic_DNA"/>
</dbReference>
<keyword evidence="3" id="KW-1185">Reference proteome</keyword>
<evidence type="ECO:0000256" key="1">
    <source>
        <dbReference type="SAM" id="MobiDB-lite"/>
    </source>
</evidence>
<dbReference type="AlphaFoldDB" id="A0AAP0PXB0"/>
<evidence type="ECO:0000313" key="2">
    <source>
        <dbReference type="EMBL" id="KAK9157869.1"/>
    </source>
</evidence>
<sequence length="118" mass="13716">MKCLKRGRPVGSNNTNPRKRKTRVKINANQNTPEKAQESFDNDLSEQVDYDEEQVPLEKEGKDENNEISINYLNSGKIWDRNNIVPDDIFAFNVSFEICENDDDPEPRSVDECRKRPD</sequence>
<comment type="caution">
    <text evidence="2">The sequence shown here is derived from an EMBL/GenBank/DDBJ whole genome shotgun (WGS) entry which is preliminary data.</text>
</comment>
<gene>
    <name evidence="2" type="ORF">Scep_004443</name>
</gene>
<evidence type="ECO:0000313" key="3">
    <source>
        <dbReference type="Proteomes" id="UP001419268"/>
    </source>
</evidence>
<protein>
    <submittedName>
        <fullName evidence="2">Uncharacterized protein</fullName>
    </submittedName>
</protein>
<proteinExistence type="predicted"/>
<dbReference type="Proteomes" id="UP001419268">
    <property type="component" value="Unassembled WGS sequence"/>
</dbReference>
<accession>A0AAP0PXB0</accession>
<reference evidence="2 3" key="1">
    <citation type="submission" date="2024-01" db="EMBL/GenBank/DDBJ databases">
        <title>Genome assemblies of Stephania.</title>
        <authorList>
            <person name="Yang L."/>
        </authorList>
    </citation>
    <scope>NUCLEOTIDE SEQUENCE [LARGE SCALE GENOMIC DNA]</scope>
    <source>
        <strain evidence="2">JXDWG</strain>
        <tissue evidence="2">Leaf</tissue>
    </source>
</reference>
<organism evidence="2 3">
    <name type="scientific">Stephania cephalantha</name>
    <dbReference type="NCBI Taxonomy" id="152367"/>
    <lineage>
        <taxon>Eukaryota</taxon>
        <taxon>Viridiplantae</taxon>
        <taxon>Streptophyta</taxon>
        <taxon>Embryophyta</taxon>
        <taxon>Tracheophyta</taxon>
        <taxon>Spermatophyta</taxon>
        <taxon>Magnoliopsida</taxon>
        <taxon>Ranunculales</taxon>
        <taxon>Menispermaceae</taxon>
        <taxon>Menispermoideae</taxon>
        <taxon>Cissampelideae</taxon>
        <taxon>Stephania</taxon>
    </lineage>
</organism>
<name>A0AAP0PXB0_9MAGN</name>